<protein>
    <submittedName>
        <fullName evidence="3">Uncharacterized protein</fullName>
    </submittedName>
</protein>
<feature type="transmembrane region" description="Helical" evidence="2">
    <location>
        <begin position="418"/>
        <end position="439"/>
    </location>
</feature>
<keyword evidence="2" id="KW-0472">Membrane</keyword>
<feature type="region of interest" description="Disordered" evidence="1">
    <location>
        <begin position="273"/>
        <end position="305"/>
    </location>
</feature>
<feature type="region of interest" description="Disordered" evidence="1">
    <location>
        <begin position="124"/>
        <end position="143"/>
    </location>
</feature>
<feature type="transmembrane region" description="Helical" evidence="2">
    <location>
        <begin position="459"/>
        <end position="487"/>
    </location>
</feature>
<sequence>MTGNRTYIEGQEGTYYCRPANWLDVCKFFLFNYALHAFTIINAPGSGIVTSLFHSVLSILLPFPGVFFALFIICENTRRPRNDFESALRATALCMVVPKREEFRCGEKILSVFSDPISPAMTDVHGSHPAPSSSSPSQTTAENAEETPHAYELVLVPGFFTIKPLIPEGTTTAKSSDTPRYKTKLGSNSNILKSGVAILQICYGSYELYDAYKGKLEKLGYASYALTVIPYIMMSFLNLCASLCQPGYSAMYLVHYRGEMDYEPPRRCKKQSKVFSANSEPKGSGYYSELEDVEEASTDREHGKERDQWMVDAESKTAGAVGLAYSLTKKGIRSHADYHQTQSIIKLSLIGIALALCYILPYLLIFALTGFRGGQSTIVERIFTIGPLLFGQFVFRFKKPNVRAFSRRGRKLYERPMIKYNIPWPISSMCGKTGSLAFFNPLRSPSAADMEYIRNSGWFSVSVFVFTTLWQIAPALGGFVVVAQMILKDQICVKL</sequence>
<evidence type="ECO:0000313" key="4">
    <source>
        <dbReference type="Proteomes" id="UP000277580"/>
    </source>
</evidence>
<feature type="compositionally biased region" description="Low complexity" evidence="1">
    <location>
        <begin position="127"/>
        <end position="137"/>
    </location>
</feature>
<accession>A0A3N4K7S6</accession>
<gene>
    <name evidence="3" type="ORF">P167DRAFT_580331</name>
</gene>
<evidence type="ECO:0000256" key="1">
    <source>
        <dbReference type="SAM" id="MobiDB-lite"/>
    </source>
</evidence>
<dbReference type="OrthoDB" id="5406607at2759"/>
<feature type="transmembrane region" description="Helical" evidence="2">
    <location>
        <begin position="190"/>
        <end position="209"/>
    </location>
</feature>
<organism evidence="3 4">
    <name type="scientific">Morchella conica CCBAS932</name>
    <dbReference type="NCBI Taxonomy" id="1392247"/>
    <lineage>
        <taxon>Eukaryota</taxon>
        <taxon>Fungi</taxon>
        <taxon>Dikarya</taxon>
        <taxon>Ascomycota</taxon>
        <taxon>Pezizomycotina</taxon>
        <taxon>Pezizomycetes</taxon>
        <taxon>Pezizales</taxon>
        <taxon>Morchellaceae</taxon>
        <taxon>Morchella</taxon>
    </lineage>
</organism>
<keyword evidence="4" id="KW-1185">Reference proteome</keyword>
<name>A0A3N4K7S6_9PEZI</name>
<reference evidence="3 4" key="1">
    <citation type="journal article" date="2018" name="Nat. Ecol. Evol.">
        <title>Pezizomycetes genomes reveal the molecular basis of ectomycorrhizal truffle lifestyle.</title>
        <authorList>
            <person name="Murat C."/>
            <person name="Payen T."/>
            <person name="Noel B."/>
            <person name="Kuo A."/>
            <person name="Morin E."/>
            <person name="Chen J."/>
            <person name="Kohler A."/>
            <person name="Krizsan K."/>
            <person name="Balestrini R."/>
            <person name="Da Silva C."/>
            <person name="Montanini B."/>
            <person name="Hainaut M."/>
            <person name="Levati E."/>
            <person name="Barry K.W."/>
            <person name="Belfiori B."/>
            <person name="Cichocki N."/>
            <person name="Clum A."/>
            <person name="Dockter R.B."/>
            <person name="Fauchery L."/>
            <person name="Guy J."/>
            <person name="Iotti M."/>
            <person name="Le Tacon F."/>
            <person name="Lindquist E.A."/>
            <person name="Lipzen A."/>
            <person name="Malagnac F."/>
            <person name="Mello A."/>
            <person name="Molinier V."/>
            <person name="Miyauchi S."/>
            <person name="Poulain J."/>
            <person name="Riccioni C."/>
            <person name="Rubini A."/>
            <person name="Sitrit Y."/>
            <person name="Splivallo R."/>
            <person name="Traeger S."/>
            <person name="Wang M."/>
            <person name="Zifcakova L."/>
            <person name="Wipf D."/>
            <person name="Zambonelli A."/>
            <person name="Paolocci F."/>
            <person name="Nowrousian M."/>
            <person name="Ottonello S."/>
            <person name="Baldrian P."/>
            <person name="Spatafora J.W."/>
            <person name="Henrissat B."/>
            <person name="Nagy L.G."/>
            <person name="Aury J.M."/>
            <person name="Wincker P."/>
            <person name="Grigoriev I.V."/>
            <person name="Bonfante P."/>
            <person name="Martin F.M."/>
        </authorList>
    </citation>
    <scope>NUCLEOTIDE SEQUENCE [LARGE SCALE GENOMIC DNA]</scope>
    <source>
        <strain evidence="3 4">CCBAS932</strain>
    </source>
</reference>
<feature type="transmembrane region" description="Helical" evidence="2">
    <location>
        <begin position="52"/>
        <end position="74"/>
    </location>
</feature>
<feature type="transmembrane region" description="Helical" evidence="2">
    <location>
        <begin position="349"/>
        <end position="372"/>
    </location>
</feature>
<feature type="transmembrane region" description="Helical" evidence="2">
    <location>
        <begin position="221"/>
        <end position="241"/>
    </location>
</feature>
<dbReference type="EMBL" id="ML119275">
    <property type="protein sequence ID" value="RPB06580.1"/>
    <property type="molecule type" value="Genomic_DNA"/>
</dbReference>
<keyword evidence="2" id="KW-1133">Transmembrane helix</keyword>
<evidence type="ECO:0000313" key="3">
    <source>
        <dbReference type="EMBL" id="RPB06580.1"/>
    </source>
</evidence>
<keyword evidence="2" id="KW-0812">Transmembrane</keyword>
<proteinExistence type="predicted"/>
<feature type="transmembrane region" description="Helical" evidence="2">
    <location>
        <begin position="378"/>
        <end position="397"/>
    </location>
</feature>
<evidence type="ECO:0000256" key="2">
    <source>
        <dbReference type="SAM" id="Phobius"/>
    </source>
</evidence>
<dbReference type="InParanoid" id="A0A3N4K7S6"/>
<dbReference type="AlphaFoldDB" id="A0A3N4K7S6"/>
<dbReference type="Proteomes" id="UP000277580">
    <property type="component" value="Unassembled WGS sequence"/>
</dbReference>